<evidence type="ECO:0000313" key="5">
    <source>
        <dbReference type="Proteomes" id="UP000598146"/>
    </source>
</evidence>
<dbReference type="AlphaFoldDB" id="A0A931C8R7"/>
<feature type="domain" description="DUF4190" evidence="3">
    <location>
        <begin position="73"/>
        <end position="140"/>
    </location>
</feature>
<keyword evidence="1" id="KW-1133">Transmembrane helix</keyword>
<sequence length="145" mass="15261">MSDTTATAVPAGWYADPAGAPQQRWWDGFRWTDHVQPAPFVMSLRPPAVTSRRFRWGLGEAGADLAEGRNSPALHALIVGIAGLVLSSLLLPSAIALIWGVIGLRRAEGWARSGRPPTGRVQAVGGIVLGAAGLLFGILLSFISP</sequence>
<evidence type="ECO:0000259" key="3">
    <source>
        <dbReference type="Pfam" id="PF13828"/>
    </source>
</evidence>
<keyword evidence="5" id="KW-1185">Reference proteome</keyword>
<reference evidence="4" key="1">
    <citation type="submission" date="2020-11" db="EMBL/GenBank/DDBJ databases">
        <title>Isolation and identification of active actinomycetes.</title>
        <authorList>
            <person name="Sun X."/>
        </authorList>
    </citation>
    <scope>NUCLEOTIDE SEQUENCE</scope>
    <source>
        <strain evidence="4">NEAU-A11</strain>
    </source>
</reference>
<dbReference type="InterPro" id="IPR025241">
    <property type="entry name" value="DUF4190"/>
</dbReference>
<keyword evidence="1" id="KW-0472">Membrane</keyword>
<evidence type="ECO:0000259" key="2">
    <source>
        <dbReference type="Pfam" id="PF10708"/>
    </source>
</evidence>
<protein>
    <submittedName>
        <fullName evidence="4">DUF2510 domain-containing protein</fullName>
    </submittedName>
</protein>
<comment type="caution">
    <text evidence="4">The sequence shown here is derived from an EMBL/GenBank/DDBJ whole genome shotgun (WGS) entry which is preliminary data.</text>
</comment>
<dbReference type="Pfam" id="PF10708">
    <property type="entry name" value="DUF2510"/>
    <property type="match status" value="1"/>
</dbReference>
<gene>
    <name evidence="4" type="ORF">I4J89_02955</name>
</gene>
<name>A0A931C8R7_9ACTN</name>
<dbReference type="RefSeq" id="WP_196412258.1">
    <property type="nucleotide sequence ID" value="NZ_JADQTO010000002.1"/>
</dbReference>
<keyword evidence="1" id="KW-0812">Transmembrane</keyword>
<feature type="domain" description="DUF2510" evidence="2">
    <location>
        <begin position="11"/>
        <end position="39"/>
    </location>
</feature>
<dbReference type="Proteomes" id="UP000598146">
    <property type="component" value="Unassembled WGS sequence"/>
</dbReference>
<dbReference type="Pfam" id="PF13828">
    <property type="entry name" value="DUF4190"/>
    <property type="match status" value="1"/>
</dbReference>
<evidence type="ECO:0000313" key="4">
    <source>
        <dbReference type="EMBL" id="MBG0560425.1"/>
    </source>
</evidence>
<accession>A0A931C8R7</accession>
<feature type="transmembrane region" description="Helical" evidence="1">
    <location>
        <begin position="123"/>
        <end position="143"/>
    </location>
</feature>
<dbReference type="EMBL" id="JADQTO010000002">
    <property type="protein sequence ID" value="MBG0560425.1"/>
    <property type="molecule type" value="Genomic_DNA"/>
</dbReference>
<feature type="transmembrane region" description="Helical" evidence="1">
    <location>
        <begin position="74"/>
        <end position="102"/>
    </location>
</feature>
<proteinExistence type="predicted"/>
<dbReference type="InterPro" id="IPR018929">
    <property type="entry name" value="DUF2510"/>
</dbReference>
<organism evidence="4 5">
    <name type="scientific">Actinoplanes aureus</name>
    <dbReference type="NCBI Taxonomy" id="2792083"/>
    <lineage>
        <taxon>Bacteria</taxon>
        <taxon>Bacillati</taxon>
        <taxon>Actinomycetota</taxon>
        <taxon>Actinomycetes</taxon>
        <taxon>Micromonosporales</taxon>
        <taxon>Micromonosporaceae</taxon>
        <taxon>Actinoplanes</taxon>
    </lineage>
</organism>
<evidence type="ECO:0000256" key="1">
    <source>
        <dbReference type="SAM" id="Phobius"/>
    </source>
</evidence>